<feature type="chain" id="PRO_5046864083" evidence="2">
    <location>
        <begin position="23"/>
        <end position="333"/>
    </location>
</feature>
<dbReference type="Gene3D" id="3.40.190.10">
    <property type="entry name" value="Periplasmic binding protein-like II"/>
    <property type="match status" value="1"/>
</dbReference>
<dbReference type="PROSITE" id="PS51318">
    <property type="entry name" value="TAT"/>
    <property type="match status" value="1"/>
</dbReference>
<evidence type="ECO:0000313" key="4">
    <source>
        <dbReference type="Proteomes" id="UP001226867"/>
    </source>
</evidence>
<sequence>MNGPNRRLLLAAMAAAAAPAWAQSGATGAAGASSNRPIRIVVPFAPGGGNDVFARQMAKGLGELRAQPVVVDNKPGAGGNLGTEQVVRSAPDGLTLLLGHSGTVSINPALYKGLKFDARKDLLPVAMFASSALVLVVPASSPVRTVADLVAAAKAKPGAFNYASSGSGTGGHLTGESFAQKTGVDISHIPYKGTNPALTDVAGGQVQMMFSVIPPALALVKGGKLRAIAVTGAQRLPSLPDVRTLAESGVPGLAGFESTLTYGILAPRGTPDAFIRTLASQMLQVAATPEFQSRLDVEGAVPLLGGPADYAALIARESAKWAEVVKVSGATAE</sequence>
<dbReference type="SUPFAM" id="SSF53850">
    <property type="entry name" value="Periplasmic binding protein-like II"/>
    <property type="match status" value="1"/>
</dbReference>
<comment type="similarity">
    <text evidence="1">Belongs to the UPF0065 (bug) family.</text>
</comment>
<evidence type="ECO:0000256" key="2">
    <source>
        <dbReference type="SAM" id="SignalP"/>
    </source>
</evidence>
<dbReference type="InterPro" id="IPR006311">
    <property type="entry name" value="TAT_signal"/>
</dbReference>
<dbReference type="Gene3D" id="3.40.190.150">
    <property type="entry name" value="Bordetella uptake gene, domain 1"/>
    <property type="match status" value="1"/>
</dbReference>
<keyword evidence="2" id="KW-0732">Signal</keyword>
<accession>A0ABT9S8H8</accession>
<dbReference type="InterPro" id="IPR042100">
    <property type="entry name" value="Bug_dom1"/>
</dbReference>
<keyword evidence="4" id="KW-1185">Reference proteome</keyword>
<proteinExistence type="inferred from homology"/>
<dbReference type="PANTHER" id="PTHR42928">
    <property type="entry name" value="TRICARBOXYLATE-BINDING PROTEIN"/>
    <property type="match status" value="1"/>
</dbReference>
<reference evidence="3 4" key="1">
    <citation type="submission" date="2023-07" db="EMBL/GenBank/DDBJ databases">
        <title>Sorghum-associated microbial communities from plants grown in Nebraska, USA.</title>
        <authorList>
            <person name="Schachtman D."/>
        </authorList>
    </citation>
    <scope>NUCLEOTIDE SEQUENCE [LARGE SCALE GENOMIC DNA]</scope>
    <source>
        <strain evidence="3 4">DS1607</strain>
    </source>
</reference>
<feature type="signal peptide" evidence="2">
    <location>
        <begin position="1"/>
        <end position="22"/>
    </location>
</feature>
<protein>
    <submittedName>
        <fullName evidence="3">Tripartite-type tricarboxylate transporter receptor subunit TctC</fullName>
    </submittedName>
</protein>
<keyword evidence="3" id="KW-0675">Receptor</keyword>
<dbReference type="PANTHER" id="PTHR42928:SF5">
    <property type="entry name" value="BLR1237 PROTEIN"/>
    <property type="match status" value="1"/>
</dbReference>
<dbReference type="Proteomes" id="UP001226867">
    <property type="component" value="Unassembled WGS sequence"/>
</dbReference>
<evidence type="ECO:0000256" key="1">
    <source>
        <dbReference type="ARBA" id="ARBA00006987"/>
    </source>
</evidence>
<dbReference type="PIRSF" id="PIRSF017082">
    <property type="entry name" value="YflP"/>
    <property type="match status" value="1"/>
</dbReference>
<comment type="caution">
    <text evidence="3">The sequence shown here is derived from an EMBL/GenBank/DDBJ whole genome shotgun (WGS) entry which is preliminary data.</text>
</comment>
<organism evidence="3 4">
    <name type="scientific">Variovorax ginsengisoli</name>
    <dbReference type="NCBI Taxonomy" id="363844"/>
    <lineage>
        <taxon>Bacteria</taxon>
        <taxon>Pseudomonadati</taxon>
        <taxon>Pseudomonadota</taxon>
        <taxon>Betaproteobacteria</taxon>
        <taxon>Burkholderiales</taxon>
        <taxon>Comamonadaceae</taxon>
        <taxon>Variovorax</taxon>
    </lineage>
</organism>
<evidence type="ECO:0000313" key="3">
    <source>
        <dbReference type="EMBL" id="MDP9900658.1"/>
    </source>
</evidence>
<dbReference type="EMBL" id="JAUSRO010000008">
    <property type="protein sequence ID" value="MDP9900658.1"/>
    <property type="molecule type" value="Genomic_DNA"/>
</dbReference>
<name>A0ABT9S8H8_9BURK</name>
<dbReference type="Pfam" id="PF03401">
    <property type="entry name" value="TctC"/>
    <property type="match status" value="1"/>
</dbReference>
<dbReference type="CDD" id="cd13578">
    <property type="entry name" value="PBP2_Bug27"/>
    <property type="match status" value="1"/>
</dbReference>
<dbReference type="InterPro" id="IPR005064">
    <property type="entry name" value="BUG"/>
</dbReference>
<gene>
    <name evidence="3" type="ORF">J2W36_002924</name>
</gene>